<evidence type="ECO:0000313" key="2">
    <source>
        <dbReference type="EMBL" id="GAD04592.1"/>
    </source>
</evidence>
<gene>
    <name evidence="2" type="ORF">PORCRE_281</name>
</gene>
<sequence>MALALCATAGAMAQKSNVSAAEKRAEQSKPDFEEARTLINAAKENPETANDAKTYYTAAHIAETEFRYWLDKQQKGEEVDVDKMYAAVLRIFPEAMKAGELDNMPNEKGKIKPRYAKKLAELLKRDLTYVYNAGVVYSQANDMNKSLDAFEQYYKIKSLGMFASDPEVSTQDSSSVGVAVIVAEMATRTNQPDRALNILSIVEGAARGDQGCQVLRGKASAYLAKQDSVEYLNLLQKGAKECANDFFFYASLVDFYGSKGQTDEAIKYLEDAITIAPNNAQLYLVMGDLFHVQKNDIETSIKWYSKALQIKPDDAEVNFKYANALFNEAAELKSATNYNPAMEAKANELLKQSLPLLEKADALRPDDSKILYMLKNVYYNLKMMDQYKAIEARGF</sequence>
<dbReference type="Gene3D" id="1.25.40.10">
    <property type="entry name" value="Tetratricopeptide repeat domain"/>
    <property type="match status" value="2"/>
</dbReference>
<dbReference type="PROSITE" id="PS50005">
    <property type="entry name" value="TPR"/>
    <property type="match status" value="1"/>
</dbReference>
<dbReference type="PANTHER" id="PTHR12558">
    <property type="entry name" value="CELL DIVISION CYCLE 16,23,27"/>
    <property type="match status" value="1"/>
</dbReference>
<evidence type="ECO:0000313" key="3">
    <source>
        <dbReference type="Proteomes" id="UP000018031"/>
    </source>
</evidence>
<dbReference type="EMBL" id="BAOU01000009">
    <property type="protein sequence ID" value="GAD04592.1"/>
    <property type="molecule type" value="Genomic_DNA"/>
</dbReference>
<protein>
    <submittedName>
        <fullName evidence="2">TPR domain protein</fullName>
    </submittedName>
</protein>
<keyword evidence="1" id="KW-0802">TPR repeat</keyword>
<feature type="repeat" description="TPR" evidence="1">
    <location>
        <begin position="246"/>
        <end position="279"/>
    </location>
</feature>
<dbReference type="Proteomes" id="UP000018031">
    <property type="component" value="Unassembled WGS sequence"/>
</dbReference>
<proteinExistence type="predicted"/>
<dbReference type="SUPFAM" id="SSF48452">
    <property type="entry name" value="TPR-like"/>
    <property type="match status" value="1"/>
</dbReference>
<dbReference type="InterPro" id="IPR019734">
    <property type="entry name" value="TPR_rpt"/>
</dbReference>
<dbReference type="Pfam" id="PF13414">
    <property type="entry name" value="TPR_11"/>
    <property type="match status" value="1"/>
</dbReference>
<organism evidence="2 3">
    <name type="scientific">Porphyromonas crevioricanis JCM 15906</name>
    <dbReference type="NCBI Taxonomy" id="1305617"/>
    <lineage>
        <taxon>Bacteria</taxon>
        <taxon>Pseudomonadati</taxon>
        <taxon>Bacteroidota</taxon>
        <taxon>Bacteroidia</taxon>
        <taxon>Bacteroidales</taxon>
        <taxon>Porphyromonadaceae</taxon>
        <taxon>Porphyromonas</taxon>
    </lineage>
</organism>
<reference evidence="2 3" key="2">
    <citation type="journal article" date="2013" name="Genome Announc.">
        <title>Draft Genome Sequences of Porphyromonas crevioricanis JCM 15906T and Porphyromonas cansulci JCM 13913T Isolated from a Canine Oral Cavity.</title>
        <authorList>
            <person name="Sakamoto M."/>
            <person name="Tanaka N."/>
            <person name="Shiwa Y."/>
            <person name="Yoshikawa H."/>
            <person name="Ohkuma M."/>
        </authorList>
    </citation>
    <scope>NUCLEOTIDE SEQUENCE [LARGE SCALE GENOMIC DNA]</scope>
    <source>
        <strain evidence="2 3">JCM 15906</strain>
    </source>
</reference>
<reference evidence="3" key="1">
    <citation type="journal article" date="2013" name="Genome">
        <title>Draft Genome Sequences of Porphyromonas crevioricanis JCM 15906T and Porphyromonas cansulci JCM 13913T Isolated from a Canine Oral Cavity.</title>
        <authorList>
            <person name="Sakamoto M."/>
            <person name="Tanaka N."/>
            <person name="Shiwa Y."/>
            <person name="Yoshikawa H."/>
            <person name="Ohkuma M."/>
        </authorList>
    </citation>
    <scope>NUCLEOTIDE SEQUENCE [LARGE SCALE GENOMIC DNA]</scope>
    <source>
        <strain evidence="3">JCM 15906</strain>
    </source>
</reference>
<accession>T1CLW0</accession>
<dbReference type="PANTHER" id="PTHR12558:SF13">
    <property type="entry name" value="CELL DIVISION CYCLE PROTEIN 27 HOMOLOG"/>
    <property type="match status" value="1"/>
</dbReference>
<name>T1CLW0_9PORP</name>
<comment type="caution">
    <text evidence="2">The sequence shown here is derived from an EMBL/GenBank/DDBJ whole genome shotgun (WGS) entry which is preliminary data.</text>
</comment>
<evidence type="ECO:0000256" key="1">
    <source>
        <dbReference type="PROSITE-ProRule" id="PRU00339"/>
    </source>
</evidence>
<dbReference type="AlphaFoldDB" id="T1CLW0"/>
<dbReference type="SMART" id="SM00028">
    <property type="entry name" value="TPR"/>
    <property type="match status" value="2"/>
</dbReference>
<dbReference type="GO" id="GO:0051301">
    <property type="term" value="P:cell division"/>
    <property type="evidence" value="ECO:0007669"/>
    <property type="project" value="TreeGrafter"/>
</dbReference>
<dbReference type="Pfam" id="PF13181">
    <property type="entry name" value="TPR_8"/>
    <property type="match status" value="1"/>
</dbReference>
<dbReference type="InterPro" id="IPR011990">
    <property type="entry name" value="TPR-like_helical_dom_sf"/>
</dbReference>